<dbReference type="InterPro" id="IPR013106">
    <property type="entry name" value="Ig_V-set"/>
</dbReference>
<dbReference type="InterPro" id="IPR036179">
    <property type="entry name" value="Ig-like_dom_sf"/>
</dbReference>
<evidence type="ECO:0000313" key="8">
    <source>
        <dbReference type="Ensembl" id="ENSMLUP00000016978.1"/>
    </source>
</evidence>
<dbReference type="InterPro" id="IPR013783">
    <property type="entry name" value="Ig-like_fold"/>
</dbReference>
<evidence type="ECO:0000313" key="9">
    <source>
        <dbReference type="Proteomes" id="UP000001074"/>
    </source>
</evidence>
<evidence type="ECO:0000256" key="3">
    <source>
        <dbReference type="ARBA" id="ARBA00023170"/>
    </source>
</evidence>
<keyword evidence="5" id="KW-0391">Immunity</keyword>
<dbReference type="GeneTree" id="ENSGT00940000153073"/>
<protein>
    <recommendedName>
        <fullName evidence="7">Ig-like domain-containing protein</fullName>
    </recommendedName>
</protein>
<reference evidence="8" key="3">
    <citation type="submission" date="2025-09" db="UniProtKB">
        <authorList>
            <consortium name="Ensembl"/>
        </authorList>
    </citation>
    <scope>IDENTIFICATION</scope>
</reference>
<keyword evidence="1 6" id="KW-0732">Signal</keyword>
<evidence type="ECO:0000256" key="1">
    <source>
        <dbReference type="ARBA" id="ARBA00022729"/>
    </source>
</evidence>
<feature type="signal peptide" evidence="6">
    <location>
        <begin position="1"/>
        <end position="20"/>
    </location>
</feature>
<evidence type="ECO:0000256" key="2">
    <source>
        <dbReference type="ARBA" id="ARBA00023130"/>
    </source>
</evidence>
<dbReference type="HOGENOM" id="CLU_077975_8_0_1"/>
<proteinExistence type="predicted"/>
<dbReference type="InterPro" id="IPR007110">
    <property type="entry name" value="Ig-like_dom"/>
</dbReference>
<dbReference type="InterPro" id="IPR051287">
    <property type="entry name" value="TCR_variable_region"/>
</dbReference>
<dbReference type="eggNOG" id="ENOG502S6PI">
    <property type="taxonomic scope" value="Eukaryota"/>
</dbReference>
<dbReference type="FunCoup" id="G1PZU6">
    <property type="interactions" value="126"/>
</dbReference>
<keyword evidence="3" id="KW-0675">Receptor</keyword>
<dbReference type="Pfam" id="PF07686">
    <property type="entry name" value="V-set"/>
    <property type="match status" value="1"/>
</dbReference>
<dbReference type="PROSITE" id="PS50835">
    <property type="entry name" value="IG_LIKE"/>
    <property type="match status" value="1"/>
</dbReference>
<organism evidence="8 9">
    <name type="scientific">Myotis lucifugus</name>
    <name type="common">Little brown bat</name>
    <dbReference type="NCBI Taxonomy" id="59463"/>
    <lineage>
        <taxon>Eukaryota</taxon>
        <taxon>Metazoa</taxon>
        <taxon>Chordata</taxon>
        <taxon>Craniata</taxon>
        <taxon>Vertebrata</taxon>
        <taxon>Euteleostomi</taxon>
        <taxon>Mammalia</taxon>
        <taxon>Eutheria</taxon>
        <taxon>Laurasiatheria</taxon>
        <taxon>Chiroptera</taxon>
        <taxon>Yangochiroptera</taxon>
        <taxon>Vespertilionidae</taxon>
        <taxon>Myotis</taxon>
    </lineage>
</organism>
<keyword evidence="4" id="KW-0393">Immunoglobulin domain</keyword>
<reference evidence="8" key="2">
    <citation type="submission" date="2025-08" db="UniProtKB">
        <authorList>
            <consortium name="Ensembl"/>
        </authorList>
    </citation>
    <scope>IDENTIFICATION</scope>
</reference>
<dbReference type="AlphaFoldDB" id="G1PZU6"/>
<dbReference type="PANTHER" id="PTHR19367">
    <property type="entry name" value="T-CELL RECEPTOR ALPHA CHAIN V REGION"/>
    <property type="match status" value="1"/>
</dbReference>
<dbReference type="SMART" id="SM00409">
    <property type="entry name" value="IG"/>
    <property type="match status" value="1"/>
</dbReference>
<dbReference type="PANTHER" id="PTHR19367:SF42">
    <property type="entry name" value="T CELL RECEPTOR ALPHA VARIABLE 18"/>
    <property type="match status" value="1"/>
</dbReference>
<evidence type="ECO:0000256" key="4">
    <source>
        <dbReference type="ARBA" id="ARBA00023319"/>
    </source>
</evidence>
<dbReference type="SUPFAM" id="SSF48726">
    <property type="entry name" value="Immunoglobulin"/>
    <property type="match status" value="1"/>
</dbReference>
<evidence type="ECO:0000256" key="6">
    <source>
        <dbReference type="SAM" id="SignalP"/>
    </source>
</evidence>
<dbReference type="OMA" id="YSECKGE"/>
<keyword evidence="9" id="KW-1185">Reference proteome</keyword>
<dbReference type="SMART" id="SM00406">
    <property type="entry name" value="IGv"/>
    <property type="match status" value="1"/>
</dbReference>
<evidence type="ECO:0000259" key="7">
    <source>
        <dbReference type="PROSITE" id="PS50835"/>
    </source>
</evidence>
<sequence>MLSATCSVLVIFLTFRVTNGDSVTQTEGPVTLTEGASVILNCNYQTTYSAPYLFWYVQHRNKAPSLLLKSSTEHQTAEHEGFQAKLVKSDSSFHLEKSSLQMSDSAVYYCALRDTVREAAGGAERKPRGAQGLTGVGPAGSGSCTILRHARVDILLFFF</sequence>
<dbReference type="InterPro" id="IPR003599">
    <property type="entry name" value="Ig_sub"/>
</dbReference>
<feature type="chain" id="PRO_5003418580" description="Ig-like domain-containing protein" evidence="6">
    <location>
        <begin position="21"/>
        <end position="159"/>
    </location>
</feature>
<name>G1PZU6_MYOLU</name>
<dbReference type="GO" id="GO:0002250">
    <property type="term" value="P:adaptive immune response"/>
    <property type="evidence" value="ECO:0007669"/>
    <property type="project" value="UniProtKB-KW"/>
</dbReference>
<feature type="domain" description="Ig-like" evidence="7">
    <location>
        <begin position="21"/>
        <end position="120"/>
    </location>
</feature>
<accession>G1PZU6</accession>
<dbReference type="Ensembl" id="ENSMLUT00000027202.1">
    <property type="protein sequence ID" value="ENSMLUP00000016978.1"/>
    <property type="gene ID" value="ENSMLUG00000028497.1"/>
</dbReference>
<dbReference type="Gene3D" id="2.60.40.10">
    <property type="entry name" value="Immunoglobulins"/>
    <property type="match status" value="1"/>
</dbReference>
<reference evidence="8 9" key="1">
    <citation type="journal article" date="2011" name="Nature">
        <title>A high-resolution map of human evolutionary constraint using 29 mammals.</title>
        <authorList>
            <person name="Lindblad-Toh K."/>
            <person name="Garber M."/>
            <person name="Zuk O."/>
            <person name="Lin M.F."/>
            <person name="Parker B.J."/>
            <person name="Washietl S."/>
            <person name="Kheradpour P."/>
            <person name="Ernst J."/>
            <person name="Jordan G."/>
            <person name="Mauceli E."/>
            <person name="Ward L.D."/>
            <person name="Lowe C.B."/>
            <person name="Holloway A.K."/>
            <person name="Clamp M."/>
            <person name="Gnerre S."/>
            <person name="Alfoldi J."/>
            <person name="Beal K."/>
            <person name="Chang J."/>
            <person name="Clawson H."/>
            <person name="Cuff J."/>
            <person name="Di Palma F."/>
            <person name="Fitzgerald S."/>
            <person name="Flicek P."/>
            <person name="Guttman M."/>
            <person name="Hubisz M.J."/>
            <person name="Jaffe D.B."/>
            <person name="Jungreis I."/>
            <person name="Kent W.J."/>
            <person name="Kostka D."/>
            <person name="Lara M."/>
            <person name="Martins A.L."/>
            <person name="Massingham T."/>
            <person name="Moltke I."/>
            <person name="Raney B.J."/>
            <person name="Rasmussen M.D."/>
            <person name="Robinson J."/>
            <person name="Stark A."/>
            <person name="Vilella A.J."/>
            <person name="Wen J."/>
            <person name="Xie X."/>
            <person name="Zody M.C."/>
            <person name="Baldwin J."/>
            <person name="Bloom T."/>
            <person name="Chin C.W."/>
            <person name="Heiman D."/>
            <person name="Nicol R."/>
            <person name="Nusbaum C."/>
            <person name="Young S."/>
            <person name="Wilkinson J."/>
            <person name="Worley K.C."/>
            <person name="Kovar C.L."/>
            <person name="Muzny D.M."/>
            <person name="Gibbs R.A."/>
            <person name="Cree A."/>
            <person name="Dihn H.H."/>
            <person name="Fowler G."/>
            <person name="Jhangiani S."/>
            <person name="Joshi V."/>
            <person name="Lee S."/>
            <person name="Lewis L.R."/>
            <person name="Nazareth L.V."/>
            <person name="Okwuonu G."/>
            <person name="Santibanez J."/>
            <person name="Warren W.C."/>
            <person name="Mardis E.R."/>
            <person name="Weinstock G.M."/>
            <person name="Wilson R.K."/>
            <person name="Delehaunty K."/>
            <person name="Dooling D."/>
            <person name="Fronik C."/>
            <person name="Fulton L."/>
            <person name="Fulton B."/>
            <person name="Graves T."/>
            <person name="Minx P."/>
            <person name="Sodergren E."/>
            <person name="Birney E."/>
            <person name="Margulies E.H."/>
            <person name="Herrero J."/>
            <person name="Green E.D."/>
            <person name="Haussler D."/>
            <person name="Siepel A."/>
            <person name="Goldman N."/>
            <person name="Pollard K.S."/>
            <person name="Pedersen J.S."/>
            <person name="Lander E.S."/>
            <person name="Kellis M."/>
        </authorList>
    </citation>
    <scope>NUCLEOTIDE SEQUENCE [LARGE SCALE GENOMIC DNA]</scope>
</reference>
<dbReference type="GO" id="GO:0042101">
    <property type="term" value="C:T cell receptor complex"/>
    <property type="evidence" value="ECO:0007669"/>
    <property type="project" value="UniProtKB-KW"/>
</dbReference>
<evidence type="ECO:0000256" key="5">
    <source>
        <dbReference type="ARBA" id="ARBA00043266"/>
    </source>
</evidence>
<keyword evidence="2" id="KW-1064">Adaptive immunity</keyword>
<keyword evidence="5" id="KW-1279">T cell receptor</keyword>
<dbReference type="EMBL" id="AAPE02039963">
    <property type="status" value="NOT_ANNOTATED_CDS"/>
    <property type="molecule type" value="Genomic_DNA"/>
</dbReference>
<dbReference type="STRING" id="59463.ENSMLUP00000016978"/>
<dbReference type="InParanoid" id="G1PZU6"/>
<dbReference type="Proteomes" id="UP000001074">
    <property type="component" value="Unassembled WGS sequence"/>
</dbReference>